<keyword evidence="6" id="KW-0378">Hydrolase</keyword>
<reference evidence="10" key="1">
    <citation type="journal article" date="2017" name="Science">
        <title>Giant viruses with an expanded complement of translation system components.</title>
        <authorList>
            <person name="Schulz F."/>
            <person name="Yutin N."/>
            <person name="Ivanova N.N."/>
            <person name="Ortega D.R."/>
            <person name="Lee T.K."/>
            <person name="Vierheilig J."/>
            <person name="Daims H."/>
            <person name="Horn M."/>
            <person name="Wagner M."/>
            <person name="Jensen G.J."/>
            <person name="Kyrpides N.C."/>
            <person name="Koonin E.V."/>
            <person name="Woyke T."/>
        </authorList>
    </citation>
    <scope>NUCLEOTIDE SEQUENCE</scope>
    <source>
        <strain evidence="10">KNV1</strain>
    </source>
</reference>
<dbReference type="Pfam" id="PF03372">
    <property type="entry name" value="Exo_endo_phos"/>
    <property type="match status" value="1"/>
</dbReference>
<dbReference type="GO" id="GO:0004519">
    <property type="term" value="F:endonuclease activity"/>
    <property type="evidence" value="ECO:0007669"/>
    <property type="project" value="UniProtKB-KW"/>
</dbReference>
<dbReference type="InterPro" id="IPR051547">
    <property type="entry name" value="TDP2-like"/>
</dbReference>
<dbReference type="GO" id="GO:0070260">
    <property type="term" value="F:5'-tyrosyl-DNA phosphodiesterase activity"/>
    <property type="evidence" value="ECO:0007669"/>
    <property type="project" value="TreeGrafter"/>
</dbReference>
<keyword evidence="10" id="KW-0269">Exonuclease</keyword>
<dbReference type="GO" id="GO:0003697">
    <property type="term" value="F:single-stranded DNA binding"/>
    <property type="evidence" value="ECO:0007669"/>
    <property type="project" value="TreeGrafter"/>
</dbReference>
<dbReference type="PANTHER" id="PTHR15822">
    <property type="entry name" value="TRAF AND TNF RECEPTOR-ASSOCIATED PROTEIN"/>
    <property type="match status" value="1"/>
</dbReference>
<keyword evidence="4" id="KW-0479">Metal-binding</keyword>
<organism evidence="10">
    <name type="scientific">Klosneuvirus KNV1</name>
    <dbReference type="NCBI Taxonomy" id="1977640"/>
    <lineage>
        <taxon>Viruses</taxon>
        <taxon>Varidnaviria</taxon>
        <taxon>Bamfordvirae</taxon>
        <taxon>Nucleocytoviricota</taxon>
        <taxon>Megaviricetes</taxon>
        <taxon>Imitervirales</taxon>
        <taxon>Mimiviridae</taxon>
        <taxon>Klosneuvirinae</taxon>
        <taxon>Klosneuvirus</taxon>
    </lineage>
</organism>
<sequence length="264" mass="31133">MQNILTILSYNIWFDEAMAIERTVSLISSINRLNPDIICLQEVKPDIYDILITLLSDYRYHYPKKINKDYGCVTFSKYQISKCTDYKFPNSKMGRSLIITKIEYPYHKVTNDGISVETMSIIIANSHFESLFKRKFENTEKLEQYNMTRDILNKLYETTKNVIICSDTNVMLHEESILDNYFDNWHDAWTLKGSNINKYTYNSETNIYLKIRLKQFACKSRIDRIMFRTDDCTIEEFNMICATKDGIEPSDHYGVYAKFNCIPS</sequence>
<proteinExistence type="predicted"/>
<accession>A0A1V0SI86</accession>
<evidence type="ECO:0000256" key="2">
    <source>
        <dbReference type="ARBA" id="ARBA00001946"/>
    </source>
</evidence>
<dbReference type="SUPFAM" id="SSF56219">
    <property type="entry name" value="DNase I-like"/>
    <property type="match status" value="1"/>
</dbReference>
<feature type="domain" description="Endonuclease/exonuclease/phosphatase" evidence="9">
    <location>
        <begin position="8"/>
        <end position="252"/>
    </location>
</feature>
<keyword evidence="10" id="KW-0255">Endonuclease</keyword>
<name>A0A1V0SI86_9VIRU</name>
<comment type="cofactor">
    <cofactor evidence="1">
        <name>Mn(2+)</name>
        <dbReference type="ChEBI" id="CHEBI:29035"/>
    </cofactor>
</comment>
<keyword evidence="8" id="KW-0234">DNA repair</keyword>
<dbReference type="EMBL" id="KY684108">
    <property type="protein sequence ID" value="ARF11432.1"/>
    <property type="molecule type" value="Genomic_DNA"/>
</dbReference>
<dbReference type="InterPro" id="IPR005135">
    <property type="entry name" value="Endo/exonuclease/phosphatase"/>
</dbReference>
<gene>
    <name evidence="10" type="ORF">Klosneuvirus_1_289</name>
</gene>
<dbReference type="GO" id="GO:0046872">
    <property type="term" value="F:metal ion binding"/>
    <property type="evidence" value="ECO:0007669"/>
    <property type="project" value="UniProtKB-KW"/>
</dbReference>
<evidence type="ECO:0000256" key="3">
    <source>
        <dbReference type="ARBA" id="ARBA00022722"/>
    </source>
</evidence>
<evidence type="ECO:0000256" key="6">
    <source>
        <dbReference type="ARBA" id="ARBA00022801"/>
    </source>
</evidence>
<keyword evidence="3" id="KW-0540">Nuclease</keyword>
<evidence type="ECO:0000256" key="1">
    <source>
        <dbReference type="ARBA" id="ARBA00001936"/>
    </source>
</evidence>
<dbReference type="PANTHER" id="PTHR15822:SF4">
    <property type="entry name" value="TYROSYL-DNA PHOSPHODIESTERASE 2"/>
    <property type="match status" value="1"/>
</dbReference>
<keyword evidence="5" id="KW-0227">DNA damage</keyword>
<evidence type="ECO:0000313" key="10">
    <source>
        <dbReference type="EMBL" id="ARF11432.1"/>
    </source>
</evidence>
<evidence type="ECO:0000256" key="7">
    <source>
        <dbReference type="ARBA" id="ARBA00022842"/>
    </source>
</evidence>
<evidence type="ECO:0000256" key="4">
    <source>
        <dbReference type="ARBA" id="ARBA00022723"/>
    </source>
</evidence>
<protein>
    <submittedName>
        <fullName evidence="10">Endonuclease/exonuclease/phosphatase family protein</fullName>
    </submittedName>
</protein>
<dbReference type="GO" id="GO:0006302">
    <property type="term" value="P:double-strand break repair"/>
    <property type="evidence" value="ECO:0007669"/>
    <property type="project" value="TreeGrafter"/>
</dbReference>
<dbReference type="PROSITE" id="PS00726">
    <property type="entry name" value="AP_NUCLEASE_F1_1"/>
    <property type="match status" value="1"/>
</dbReference>
<evidence type="ECO:0000256" key="8">
    <source>
        <dbReference type="ARBA" id="ARBA00023204"/>
    </source>
</evidence>
<evidence type="ECO:0000256" key="5">
    <source>
        <dbReference type="ARBA" id="ARBA00022763"/>
    </source>
</evidence>
<comment type="cofactor">
    <cofactor evidence="2">
        <name>Mg(2+)</name>
        <dbReference type="ChEBI" id="CHEBI:18420"/>
    </cofactor>
</comment>
<dbReference type="InterPro" id="IPR020847">
    <property type="entry name" value="AP_endonuclease_F1_BS"/>
</dbReference>
<keyword evidence="7" id="KW-0460">Magnesium</keyword>
<dbReference type="GO" id="GO:0004527">
    <property type="term" value="F:exonuclease activity"/>
    <property type="evidence" value="ECO:0007669"/>
    <property type="project" value="UniProtKB-KW"/>
</dbReference>
<dbReference type="Gene3D" id="3.60.10.10">
    <property type="entry name" value="Endonuclease/exonuclease/phosphatase"/>
    <property type="match status" value="1"/>
</dbReference>
<evidence type="ECO:0000259" key="9">
    <source>
        <dbReference type="Pfam" id="PF03372"/>
    </source>
</evidence>
<dbReference type="InterPro" id="IPR036691">
    <property type="entry name" value="Endo/exonu/phosph_ase_sf"/>
</dbReference>